<protein>
    <recommendedName>
        <fullName evidence="1">DUF7729 domain-containing protein</fullName>
    </recommendedName>
</protein>
<feature type="domain" description="DUF7729" evidence="1">
    <location>
        <begin position="2"/>
        <end position="205"/>
    </location>
</feature>
<dbReference type="GeneID" id="19115534"/>
<evidence type="ECO:0000313" key="3">
    <source>
        <dbReference type="Proteomes" id="UP000011761"/>
    </source>
</evidence>
<accession>M2MDY9</accession>
<dbReference type="OMA" id="CNTCLQN"/>
<dbReference type="AlphaFoldDB" id="M2MDY9"/>
<evidence type="ECO:0000313" key="2">
    <source>
        <dbReference type="EMBL" id="EMC94786.1"/>
    </source>
</evidence>
<name>M2MDY9_BAUPA</name>
<dbReference type="HOGENOM" id="CLU_042319_1_1_1"/>
<dbReference type="PANTHER" id="PTHR39460">
    <property type="entry name" value="EXPRESSED PROTEIN"/>
    <property type="match status" value="1"/>
</dbReference>
<organism evidence="2 3">
    <name type="scientific">Baudoinia panamericana (strain UAMH 10762)</name>
    <name type="common">Angels' share fungus</name>
    <name type="synonym">Baudoinia compniacensis (strain UAMH 10762)</name>
    <dbReference type="NCBI Taxonomy" id="717646"/>
    <lineage>
        <taxon>Eukaryota</taxon>
        <taxon>Fungi</taxon>
        <taxon>Dikarya</taxon>
        <taxon>Ascomycota</taxon>
        <taxon>Pezizomycotina</taxon>
        <taxon>Dothideomycetes</taxon>
        <taxon>Dothideomycetidae</taxon>
        <taxon>Mycosphaerellales</taxon>
        <taxon>Teratosphaeriaceae</taxon>
        <taxon>Baudoinia</taxon>
    </lineage>
</organism>
<dbReference type="InterPro" id="IPR056146">
    <property type="entry name" value="DUF7729"/>
</dbReference>
<dbReference type="eggNOG" id="ENOG502S3AD">
    <property type="taxonomic scope" value="Eukaryota"/>
</dbReference>
<gene>
    <name evidence="2" type="ORF">BAUCODRAFT_56498</name>
</gene>
<dbReference type="OrthoDB" id="2564812at2759"/>
<dbReference type="KEGG" id="bcom:BAUCODRAFT_56498"/>
<dbReference type="Proteomes" id="UP000011761">
    <property type="component" value="Unassembled WGS sequence"/>
</dbReference>
<proteinExistence type="predicted"/>
<dbReference type="PANTHER" id="PTHR39460:SF1">
    <property type="entry name" value="C6 TRANSCRIPTION FACTOR"/>
    <property type="match status" value="1"/>
</dbReference>
<dbReference type="Pfam" id="PF24855">
    <property type="entry name" value="DUF7729"/>
    <property type="match status" value="1"/>
</dbReference>
<reference evidence="2 3" key="1">
    <citation type="journal article" date="2012" name="PLoS Pathog.">
        <title>Diverse lifestyles and strategies of plant pathogenesis encoded in the genomes of eighteen Dothideomycetes fungi.</title>
        <authorList>
            <person name="Ohm R.A."/>
            <person name="Feau N."/>
            <person name="Henrissat B."/>
            <person name="Schoch C.L."/>
            <person name="Horwitz B.A."/>
            <person name="Barry K.W."/>
            <person name="Condon B.J."/>
            <person name="Copeland A.C."/>
            <person name="Dhillon B."/>
            <person name="Glaser F."/>
            <person name="Hesse C.N."/>
            <person name="Kosti I."/>
            <person name="LaButti K."/>
            <person name="Lindquist E.A."/>
            <person name="Lucas S."/>
            <person name="Salamov A.A."/>
            <person name="Bradshaw R.E."/>
            <person name="Ciuffetti L."/>
            <person name="Hamelin R.C."/>
            <person name="Kema G.H.J."/>
            <person name="Lawrence C."/>
            <person name="Scott J.A."/>
            <person name="Spatafora J.W."/>
            <person name="Turgeon B.G."/>
            <person name="de Wit P.J.G.M."/>
            <person name="Zhong S."/>
            <person name="Goodwin S.B."/>
            <person name="Grigoriev I.V."/>
        </authorList>
    </citation>
    <scope>NUCLEOTIDE SEQUENCE [LARGE SCALE GENOMIC DNA]</scope>
    <source>
        <strain evidence="2 3">UAMH 10762</strain>
    </source>
</reference>
<feature type="non-terminal residue" evidence="2">
    <location>
        <position position="206"/>
    </location>
</feature>
<dbReference type="RefSeq" id="XP_007678143.1">
    <property type="nucleotide sequence ID" value="XM_007679953.1"/>
</dbReference>
<dbReference type="EMBL" id="KB445558">
    <property type="protein sequence ID" value="EMC94786.1"/>
    <property type="molecule type" value="Genomic_DNA"/>
</dbReference>
<keyword evidence="3" id="KW-1185">Reference proteome</keyword>
<feature type="non-terminal residue" evidence="2">
    <location>
        <position position="1"/>
    </location>
</feature>
<sequence>TLPHPFDSTLGNNFTASSCPNFFRGFLNNDTFTSCLPLSLLLQTSSGFFAAERSLVRLSQVLDATCNVNFTACSATMSWFAQQIQLQSNCGADLALQNPMVVQAFNGFLGYAPLYHAGCLTDTTGSYCFADAVLNQSAPSGSYVYYLPLGVQLPAGTRPTCNTCLQNTMSIFASAASNKSVPLSEDYTAAAQQVDIDCGPNFVSTS</sequence>
<evidence type="ECO:0000259" key="1">
    <source>
        <dbReference type="Pfam" id="PF24855"/>
    </source>
</evidence>
<dbReference type="STRING" id="717646.M2MDY9"/>